<proteinExistence type="predicted"/>
<dbReference type="AlphaFoldDB" id="B6XW57"/>
<accession>B6XW57</accession>
<sequence length="65" mass="7568">MWKMIVAQCNNVNKSADIQTIEINDRTSVLQQKSDYRNTLKMRDMAVCIIRHHESYFGECCLAVC</sequence>
<comment type="caution">
    <text evidence="1">The sequence shown here is derived from an EMBL/GenBank/DDBJ whole genome shotgun (WGS) entry which is preliminary data.</text>
</comment>
<gene>
    <name evidence="1" type="ORF">BIFCAT_01446</name>
</gene>
<reference evidence="1 2" key="2">
    <citation type="submission" date="2008-10" db="EMBL/GenBank/DDBJ databases">
        <authorList>
            <person name="Fulton L."/>
            <person name="Clifton S."/>
            <person name="Fulton B."/>
            <person name="Xu J."/>
            <person name="Minx P."/>
            <person name="Pepin K.H."/>
            <person name="Johnson M."/>
            <person name="Bhonagiri V."/>
            <person name="Nash W.E."/>
            <person name="Mardis E.R."/>
            <person name="Wilson R.K."/>
        </authorList>
    </citation>
    <scope>NUCLEOTIDE SEQUENCE [LARGE SCALE GENOMIC DNA]</scope>
    <source>
        <strain evidence="1 2">DSM 16992</strain>
    </source>
</reference>
<evidence type="ECO:0000313" key="2">
    <source>
        <dbReference type="Proteomes" id="UP000003882"/>
    </source>
</evidence>
<protein>
    <submittedName>
        <fullName evidence="1">Uncharacterized protein</fullName>
    </submittedName>
</protein>
<reference evidence="1 2" key="1">
    <citation type="submission" date="2008-10" db="EMBL/GenBank/DDBJ databases">
        <title>Draft genome sequence of Bifidobacterium catenulatum (DSM 16992).</title>
        <authorList>
            <person name="Sudarsanam P."/>
            <person name="Ley R."/>
            <person name="Guruge J."/>
            <person name="Turnbaugh P.J."/>
            <person name="Mahowald M."/>
            <person name="Liep D."/>
            <person name="Gordon J."/>
        </authorList>
    </citation>
    <scope>NUCLEOTIDE SEQUENCE [LARGE SCALE GENOMIC DNA]</scope>
    <source>
        <strain evidence="1 2">DSM 16992</strain>
    </source>
</reference>
<evidence type="ECO:0000313" key="1">
    <source>
        <dbReference type="EMBL" id="EEB21082.1"/>
    </source>
</evidence>
<dbReference type="Proteomes" id="UP000003882">
    <property type="component" value="Unassembled WGS sequence"/>
</dbReference>
<dbReference type="EMBL" id="ABXY01000021">
    <property type="protein sequence ID" value="EEB21082.1"/>
    <property type="molecule type" value="Genomic_DNA"/>
</dbReference>
<name>B6XW57_9BIFI</name>
<organism evidence="1 2">
    <name type="scientific">Bifidobacterium catenulatum DSM 16992 = JCM 1194 = LMG 11043</name>
    <dbReference type="NCBI Taxonomy" id="566552"/>
    <lineage>
        <taxon>Bacteria</taxon>
        <taxon>Bacillati</taxon>
        <taxon>Actinomycetota</taxon>
        <taxon>Actinomycetes</taxon>
        <taxon>Bifidobacteriales</taxon>
        <taxon>Bifidobacteriaceae</taxon>
        <taxon>Bifidobacterium</taxon>
    </lineage>
</organism>